<evidence type="ECO:0000256" key="8">
    <source>
        <dbReference type="ARBA" id="ARBA00023034"/>
    </source>
</evidence>
<reference evidence="11" key="1">
    <citation type="journal article" date="2013" name="Genome Announc.">
        <title>Draft genome sequence of the ascomycete Phaeoacremonium aleophilum strain UCR-PA7, a causal agent of the esca disease complex in grapevines.</title>
        <authorList>
            <person name="Blanco-Ulate B."/>
            <person name="Rolshausen P."/>
            <person name="Cantu D."/>
        </authorList>
    </citation>
    <scope>NUCLEOTIDE SEQUENCE [LARGE SCALE GENOMIC DNA]</scope>
    <source>
        <strain evidence="11">UCR-PA7</strain>
    </source>
</reference>
<evidence type="ECO:0000313" key="10">
    <source>
        <dbReference type="EMBL" id="EOO04357.1"/>
    </source>
</evidence>
<comment type="subcellular location">
    <subcellularLocation>
        <location evidence="1">Golgi apparatus membrane</location>
        <topology evidence="1">Single-pass type II membrane protein</topology>
    </subcellularLocation>
</comment>
<keyword evidence="8" id="KW-0333">Golgi apparatus</keyword>
<keyword evidence="11" id="KW-1185">Reference proteome</keyword>
<evidence type="ECO:0000256" key="3">
    <source>
        <dbReference type="ARBA" id="ARBA00009105"/>
    </source>
</evidence>
<dbReference type="GeneID" id="19329929"/>
<protein>
    <submittedName>
        <fullName evidence="10">Putative alpha--mannosyltransferase protein</fullName>
    </submittedName>
</protein>
<dbReference type="eggNOG" id="ENOG502QQ16">
    <property type="taxonomic scope" value="Eukaryota"/>
</dbReference>
<name>R8BYE1_PHAM7</name>
<evidence type="ECO:0000256" key="4">
    <source>
        <dbReference type="ARBA" id="ARBA00022679"/>
    </source>
</evidence>
<dbReference type="EMBL" id="KB932780">
    <property type="protein sequence ID" value="EOO04357.1"/>
    <property type="molecule type" value="Genomic_DNA"/>
</dbReference>
<dbReference type="OrthoDB" id="4484309at2759"/>
<comment type="pathway">
    <text evidence="2">Protein modification; protein glycosylation.</text>
</comment>
<dbReference type="Proteomes" id="UP000014074">
    <property type="component" value="Unassembled WGS sequence"/>
</dbReference>
<keyword evidence="5" id="KW-0812">Transmembrane</keyword>
<keyword evidence="6" id="KW-0735">Signal-anchor</keyword>
<dbReference type="SUPFAM" id="SSF53448">
    <property type="entry name" value="Nucleotide-diphospho-sugar transferases"/>
    <property type="match status" value="1"/>
</dbReference>
<dbReference type="InterPro" id="IPR029044">
    <property type="entry name" value="Nucleotide-diphossugar_trans"/>
</dbReference>
<accession>R8BYE1</accession>
<dbReference type="InterPro" id="IPR022751">
    <property type="entry name" value="Alpha_mannosyltransferase"/>
</dbReference>
<sequence>MAITSLLMLRRTGSNLPVELFLDSAEDYNHHLCDERLPKLNARCLIMDDVFSSTPDMPKLEKFQFKVFSIIFSEFSDILFLDADAFPIHSPDYLFDNNPYKSYGLVTWPDLWMPTVSPVFYDLANLTAPPLKSRRSSESGIMMYDKSRHAESIILASYYNFYGPHYYYPLFSQGAHGEGDKETFLHSAAVLGKPFYDVKTPMGFLGRWIKGDFRTAGMKQADPVEDYNLQLLKRNKGQANKEEKDGKNEKRARWLFLHHNIVKLDLRKMDDPVDTVSELNENGKLMRMWGDDNKLIEMSGYDVEKVMWEEIIKANCETSYFEQCERLREFYTSVFTPPPSE</sequence>
<dbReference type="Pfam" id="PF11051">
    <property type="entry name" value="Mannosyl_trans3"/>
    <property type="match status" value="2"/>
</dbReference>
<dbReference type="RefSeq" id="XP_007910888.1">
    <property type="nucleotide sequence ID" value="XM_007912697.1"/>
</dbReference>
<proteinExistence type="inferred from homology"/>
<evidence type="ECO:0000256" key="9">
    <source>
        <dbReference type="ARBA" id="ARBA00023136"/>
    </source>
</evidence>
<gene>
    <name evidence="10" type="ORF">UCRPA7_99</name>
</gene>
<evidence type="ECO:0000256" key="1">
    <source>
        <dbReference type="ARBA" id="ARBA00004323"/>
    </source>
</evidence>
<dbReference type="KEGG" id="tmn:UCRPA7_99"/>
<comment type="similarity">
    <text evidence="3">Belongs to the MNN1/MNT family.</text>
</comment>
<dbReference type="PANTHER" id="PTHR31646:SF1">
    <property type="entry name" value="ALPHA-1,2-MANNOSYLTRANSFERASE MNN2"/>
    <property type="match status" value="1"/>
</dbReference>
<evidence type="ECO:0000256" key="7">
    <source>
        <dbReference type="ARBA" id="ARBA00022989"/>
    </source>
</evidence>
<organism evidence="10 11">
    <name type="scientific">Phaeoacremonium minimum (strain UCR-PA7)</name>
    <name type="common">Esca disease fungus</name>
    <name type="synonym">Togninia minima</name>
    <dbReference type="NCBI Taxonomy" id="1286976"/>
    <lineage>
        <taxon>Eukaryota</taxon>
        <taxon>Fungi</taxon>
        <taxon>Dikarya</taxon>
        <taxon>Ascomycota</taxon>
        <taxon>Pezizomycotina</taxon>
        <taxon>Sordariomycetes</taxon>
        <taxon>Sordariomycetidae</taxon>
        <taxon>Togniniales</taxon>
        <taxon>Togniniaceae</taxon>
        <taxon>Phaeoacremonium</taxon>
    </lineage>
</organism>
<evidence type="ECO:0000313" key="11">
    <source>
        <dbReference type="Proteomes" id="UP000014074"/>
    </source>
</evidence>
<evidence type="ECO:0000256" key="6">
    <source>
        <dbReference type="ARBA" id="ARBA00022968"/>
    </source>
</evidence>
<keyword evidence="9" id="KW-0472">Membrane</keyword>
<keyword evidence="7" id="KW-1133">Transmembrane helix</keyword>
<dbReference type="PANTHER" id="PTHR31646">
    <property type="entry name" value="ALPHA-1,2-MANNOSYLTRANSFERASE MNN2"/>
    <property type="match status" value="1"/>
</dbReference>
<dbReference type="HOGENOM" id="CLU_013298_0_0_1"/>
<evidence type="ECO:0000256" key="5">
    <source>
        <dbReference type="ARBA" id="ARBA00022692"/>
    </source>
</evidence>
<keyword evidence="10" id="KW-0328">Glycosyltransferase</keyword>
<dbReference type="AlphaFoldDB" id="R8BYE1"/>
<dbReference type="GO" id="GO:0000026">
    <property type="term" value="F:alpha-1,2-mannosyltransferase activity"/>
    <property type="evidence" value="ECO:0007669"/>
    <property type="project" value="TreeGrafter"/>
</dbReference>
<keyword evidence="4 10" id="KW-0808">Transferase</keyword>
<dbReference type="GO" id="GO:0046354">
    <property type="term" value="P:mannan biosynthetic process"/>
    <property type="evidence" value="ECO:0007669"/>
    <property type="project" value="TreeGrafter"/>
</dbReference>
<evidence type="ECO:0000256" key="2">
    <source>
        <dbReference type="ARBA" id="ARBA00004922"/>
    </source>
</evidence>
<dbReference type="GO" id="GO:0000139">
    <property type="term" value="C:Golgi membrane"/>
    <property type="evidence" value="ECO:0007669"/>
    <property type="project" value="UniProtKB-SubCell"/>
</dbReference>